<dbReference type="SMART" id="SM00456">
    <property type="entry name" value="WW"/>
    <property type="match status" value="2"/>
</dbReference>
<dbReference type="InterPro" id="IPR036020">
    <property type="entry name" value="WW_dom_sf"/>
</dbReference>
<dbReference type="Pfam" id="PF00397">
    <property type="entry name" value="WW"/>
    <property type="match status" value="1"/>
</dbReference>
<dbReference type="Proteomes" id="UP001224775">
    <property type="component" value="Unassembled WGS sequence"/>
</dbReference>
<dbReference type="InterPro" id="IPR001202">
    <property type="entry name" value="WW_dom"/>
</dbReference>
<feature type="compositionally biased region" description="Low complexity" evidence="1">
    <location>
        <begin position="294"/>
        <end position="305"/>
    </location>
</feature>
<dbReference type="PANTHER" id="PTHR47852">
    <property type="entry name" value="OS06G0298400 PROTEIN"/>
    <property type="match status" value="1"/>
</dbReference>
<evidence type="ECO:0000313" key="3">
    <source>
        <dbReference type="EMBL" id="KAK1748891.1"/>
    </source>
</evidence>
<dbReference type="EMBL" id="JATAAI010000001">
    <property type="protein sequence ID" value="KAK1748891.1"/>
    <property type="molecule type" value="Genomic_DNA"/>
</dbReference>
<dbReference type="AlphaFoldDB" id="A0AAD8YPN0"/>
<accession>A0AAD8YPN0</accession>
<gene>
    <name evidence="3" type="ORF">QTG54_000830</name>
</gene>
<protein>
    <recommendedName>
        <fullName evidence="2">WW domain-containing protein</fullName>
    </recommendedName>
</protein>
<proteinExistence type="predicted"/>
<dbReference type="Gene3D" id="2.20.70.10">
    <property type="match status" value="2"/>
</dbReference>
<name>A0AAD8YPN0_9STRA</name>
<sequence length="428" mass="48343">MKTSSLFLTITSRHLPTTNHHRPGLNSKTEFRVFCVALLQLLTAKMSHLRTMSLDHPCWMKVEMLVKTAKGRHPTQCQSIRLAPSVLLQRLDQQHRVKRKARASCSASLSILQRRTSLRRRNQVHLKLLPNNLRVNKLRKQRCGSQHLIKKPGGRIITTVRRNRLYGKSHWIRRSCEELAREKEEGASDLWKATVDSSTGKTYYYNKTTKEVSWTIPKGYKGSVRGDKKAKSVGDKAEFDGSDIAKYWRKRGRKHREDYYFNKKTKEVSWEKPAGFSAASAKKSDENADAETVPSSKSQSAPAKSDYGTPFDEEPPDAPFDEPDGAPASPRRAHFGANGNADETPDAMSSMSLYSRTKSLKSIELTKQRTYASAMTDTTRKATNTAMPARDFTNTQINVSRDDEDGKGVRRLKLLLNVDKPPPPSQAL</sequence>
<comment type="caution">
    <text evidence="3">The sequence shown here is derived from an EMBL/GenBank/DDBJ whole genome shotgun (WGS) entry which is preliminary data.</text>
</comment>
<reference evidence="3" key="1">
    <citation type="submission" date="2023-06" db="EMBL/GenBank/DDBJ databases">
        <title>Survivors Of The Sea: Transcriptome response of Skeletonema marinoi to long-term dormancy.</title>
        <authorList>
            <person name="Pinder M.I.M."/>
            <person name="Kourtchenko O."/>
            <person name="Robertson E.K."/>
            <person name="Larsson T."/>
            <person name="Maumus F."/>
            <person name="Osuna-Cruz C.M."/>
            <person name="Vancaester E."/>
            <person name="Stenow R."/>
            <person name="Vandepoele K."/>
            <person name="Ploug H."/>
            <person name="Bruchert V."/>
            <person name="Godhe A."/>
            <person name="Topel M."/>
        </authorList>
    </citation>
    <scope>NUCLEOTIDE SEQUENCE</scope>
    <source>
        <strain evidence="3">R05AC</strain>
    </source>
</reference>
<evidence type="ECO:0000259" key="2">
    <source>
        <dbReference type="PROSITE" id="PS50020"/>
    </source>
</evidence>
<feature type="region of interest" description="Disordered" evidence="1">
    <location>
        <begin position="277"/>
        <end position="352"/>
    </location>
</feature>
<dbReference type="SUPFAM" id="SSF51045">
    <property type="entry name" value="WW domain"/>
    <property type="match status" value="1"/>
</dbReference>
<evidence type="ECO:0000313" key="4">
    <source>
        <dbReference type="Proteomes" id="UP001224775"/>
    </source>
</evidence>
<dbReference type="CDD" id="cd00201">
    <property type="entry name" value="WW"/>
    <property type="match status" value="2"/>
</dbReference>
<dbReference type="PROSITE" id="PS50020">
    <property type="entry name" value="WW_DOMAIN_2"/>
    <property type="match status" value="2"/>
</dbReference>
<organism evidence="3 4">
    <name type="scientific">Skeletonema marinoi</name>
    <dbReference type="NCBI Taxonomy" id="267567"/>
    <lineage>
        <taxon>Eukaryota</taxon>
        <taxon>Sar</taxon>
        <taxon>Stramenopiles</taxon>
        <taxon>Ochrophyta</taxon>
        <taxon>Bacillariophyta</taxon>
        <taxon>Coscinodiscophyceae</taxon>
        <taxon>Thalassiosirophycidae</taxon>
        <taxon>Thalassiosirales</taxon>
        <taxon>Skeletonemataceae</taxon>
        <taxon>Skeletonema</taxon>
        <taxon>Skeletonema marinoi-dohrnii complex</taxon>
    </lineage>
</organism>
<keyword evidence="4" id="KW-1185">Reference proteome</keyword>
<dbReference type="PANTHER" id="PTHR47852:SF2">
    <property type="entry name" value="WW DOMAIN-CONTAINING PROTEIN"/>
    <property type="match status" value="1"/>
</dbReference>
<feature type="domain" description="WW" evidence="2">
    <location>
        <begin position="242"/>
        <end position="275"/>
    </location>
</feature>
<feature type="compositionally biased region" description="Acidic residues" evidence="1">
    <location>
        <begin position="311"/>
        <end position="324"/>
    </location>
</feature>
<feature type="domain" description="WW" evidence="2">
    <location>
        <begin position="185"/>
        <end position="219"/>
    </location>
</feature>
<evidence type="ECO:0000256" key="1">
    <source>
        <dbReference type="SAM" id="MobiDB-lite"/>
    </source>
</evidence>